<reference evidence="14" key="1">
    <citation type="journal article" date="2019" name="Int. J. Syst. Evol. Microbiol.">
        <title>The Global Catalogue of Microorganisms (GCM) 10K type strain sequencing project: providing services to taxonomists for standard genome sequencing and annotation.</title>
        <authorList>
            <consortium name="The Broad Institute Genomics Platform"/>
            <consortium name="The Broad Institute Genome Sequencing Center for Infectious Disease"/>
            <person name="Wu L."/>
            <person name="Ma J."/>
        </authorList>
    </citation>
    <scope>NUCLEOTIDE SEQUENCE [LARGE SCALE GENOMIC DNA]</scope>
    <source>
        <strain evidence="14">JCM 32226</strain>
    </source>
</reference>
<keyword evidence="4" id="KW-0488">Methylation</keyword>
<sequence>MAGSRSPSCTGFTLIELLVAVAILAIVAMIGVPSFQSFMEKQRVMERRDALLGGLSLARETALNQLQPVVLCPSNDGSSCGSSWANGWLAFIDSDRDGALDNGEDIIAVQQQDASISVSQSGASSTVTFQPNGFVTSSTFSFCSATVSTSNRRVGISSVGNLTLGDGSAITCS</sequence>
<evidence type="ECO:0000256" key="7">
    <source>
        <dbReference type="ARBA" id="ARBA00022989"/>
    </source>
</evidence>
<protein>
    <recommendedName>
        <fullName evidence="2">Type II secretion system protein H</fullName>
    </recommendedName>
    <alternativeName>
        <fullName evidence="10">General secretion pathway protein H</fullName>
    </alternativeName>
</protein>
<gene>
    <name evidence="13" type="ORF">GCM10023095_19380</name>
</gene>
<dbReference type="Gene3D" id="3.55.40.10">
    <property type="entry name" value="minor pseudopilin epsh domain"/>
    <property type="match status" value="1"/>
</dbReference>
<keyword evidence="5" id="KW-0997">Cell inner membrane</keyword>
<dbReference type="Pfam" id="PF12019">
    <property type="entry name" value="GspH"/>
    <property type="match status" value="1"/>
</dbReference>
<dbReference type="NCBIfam" id="TIGR02532">
    <property type="entry name" value="IV_pilin_GFxxxE"/>
    <property type="match status" value="1"/>
</dbReference>
<evidence type="ECO:0000313" key="14">
    <source>
        <dbReference type="Proteomes" id="UP001501321"/>
    </source>
</evidence>
<evidence type="ECO:0000256" key="1">
    <source>
        <dbReference type="ARBA" id="ARBA00004377"/>
    </source>
</evidence>
<feature type="domain" description="General secretion pathway GspH" evidence="12">
    <location>
        <begin position="50"/>
        <end position="160"/>
    </location>
</feature>
<dbReference type="Pfam" id="PF07963">
    <property type="entry name" value="N_methyl"/>
    <property type="match status" value="1"/>
</dbReference>
<dbReference type="InterPro" id="IPR012902">
    <property type="entry name" value="N_methyl_site"/>
</dbReference>
<organism evidence="13 14">
    <name type="scientific">Pseudaeromonas paramecii</name>
    <dbReference type="NCBI Taxonomy" id="2138166"/>
    <lineage>
        <taxon>Bacteria</taxon>
        <taxon>Pseudomonadati</taxon>
        <taxon>Pseudomonadota</taxon>
        <taxon>Gammaproteobacteria</taxon>
        <taxon>Aeromonadales</taxon>
        <taxon>Aeromonadaceae</taxon>
        <taxon>Pseudaeromonas</taxon>
    </lineage>
</organism>
<keyword evidence="3" id="KW-1003">Cell membrane</keyword>
<keyword evidence="8 11" id="KW-0472">Membrane</keyword>
<comment type="caution">
    <text evidence="13">The sequence shown here is derived from an EMBL/GenBank/DDBJ whole genome shotgun (WGS) entry which is preliminary data.</text>
</comment>
<keyword evidence="14" id="KW-1185">Reference proteome</keyword>
<evidence type="ECO:0000259" key="12">
    <source>
        <dbReference type="Pfam" id="PF12019"/>
    </source>
</evidence>
<keyword evidence="7 11" id="KW-1133">Transmembrane helix</keyword>
<comment type="subcellular location">
    <subcellularLocation>
        <location evidence="1">Cell inner membrane</location>
        <topology evidence="1">Single-pass membrane protein</topology>
    </subcellularLocation>
</comment>
<evidence type="ECO:0000256" key="5">
    <source>
        <dbReference type="ARBA" id="ARBA00022519"/>
    </source>
</evidence>
<evidence type="ECO:0000256" key="2">
    <source>
        <dbReference type="ARBA" id="ARBA00021549"/>
    </source>
</evidence>
<feature type="transmembrane region" description="Helical" evidence="11">
    <location>
        <begin position="12"/>
        <end position="35"/>
    </location>
</feature>
<accession>A0ABP8Q8U0</accession>
<dbReference type="EMBL" id="BAABFC010000012">
    <property type="protein sequence ID" value="GAA4499360.1"/>
    <property type="molecule type" value="Genomic_DNA"/>
</dbReference>
<dbReference type="InterPro" id="IPR022346">
    <property type="entry name" value="T2SS_GspH"/>
</dbReference>
<dbReference type="Proteomes" id="UP001501321">
    <property type="component" value="Unassembled WGS sequence"/>
</dbReference>
<evidence type="ECO:0000256" key="8">
    <source>
        <dbReference type="ARBA" id="ARBA00023136"/>
    </source>
</evidence>
<dbReference type="SUPFAM" id="SSF54523">
    <property type="entry name" value="Pili subunits"/>
    <property type="match status" value="1"/>
</dbReference>
<evidence type="ECO:0000256" key="10">
    <source>
        <dbReference type="ARBA" id="ARBA00030775"/>
    </source>
</evidence>
<evidence type="ECO:0000256" key="9">
    <source>
        <dbReference type="ARBA" id="ARBA00025772"/>
    </source>
</evidence>
<keyword evidence="6 11" id="KW-0812">Transmembrane</keyword>
<evidence type="ECO:0000256" key="4">
    <source>
        <dbReference type="ARBA" id="ARBA00022481"/>
    </source>
</evidence>
<name>A0ABP8Q8U0_9GAMM</name>
<comment type="similarity">
    <text evidence="9">Belongs to the GSP H family.</text>
</comment>
<evidence type="ECO:0000313" key="13">
    <source>
        <dbReference type="EMBL" id="GAA4499360.1"/>
    </source>
</evidence>
<dbReference type="InterPro" id="IPR045584">
    <property type="entry name" value="Pilin-like"/>
</dbReference>
<evidence type="ECO:0000256" key="6">
    <source>
        <dbReference type="ARBA" id="ARBA00022692"/>
    </source>
</evidence>
<evidence type="ECO:0000256" key="3">
    <source>
        <dbReference type="ARBA" id="ARBA00022475"/>
    </source>
</evidence>
<dbReference type="PROSITE" id="PS00409">
    <property type="entry name" value="PROKAR_NTER_METHYL"/>
    <property type="match status" value="1"/>
</dbReference>
<proteinExistence type="inferred from homology"/>
<evidence type="ECO:0000256" key="11">
    <source>
        <dbReference type="SAM" id="Phobius"/>
    </source>
</evidence>